<comment type="caution">
    <text evidence="1">The sequence shown here is derived from an EMBL/GenBank/DDBJ whole genome shotgun (WGS) entry which is preliminary data.</text>
</comment>
<dbReference type="GO" id="GO:0045892">
    <property type="term" value="P:negative regulation of DNA-templated transcription"/>
    <property type="evidence" value="ECO:0007669"/>
    <property type="project" value="UniProtKB-ARBA"/>
</dbReference>
<dbReference type="Proteomes" id="UP000473648">
    <property type="component" value="Unassembled WGS sequence"/>
</dbReference>
<gene>
    <name evidence="1" type="ORF">FRC53_05975</name>
</gene>
<dbReference type="AlphaFoldDB" id="A0A6L5GRT3"/>
<dbReference type="Pfam" id="PF02583">
    <property type="entry name" value="Trns_repr_metal"/>
    <property type="match status" value="1"/>
</dbReference>
<dbReference type="GO" id="GO:0003677">
    <property type="term" value="F:DNA binding"/>
    <property type="evidence" value="ECO:0007669"/>
    <property type="project" value="InterPro"/>
</dbReference>
<evidence type="ECO:0000313" key="1">
    <source>
        <dbReference type="EMBL" id="MQM72959.1"/>
    </source>
</evidence>
<dbReference type="Gene3D" id="1.20.58.1000">
    <property type="entry name" value="Metal-sensitive repressor, helix protomer"/>
    <property type="match status" value="1"/>
</dbReference>
<sequence>MAEEKNNACCVRHKKREPDKYKDMLNRLSRIEGQVRGIKRMVENDAYCPDILVQSAAVTAAMKSFNKVLLEDHIRTCVVEDIKADKEGTVDELVRVILKLMK</sequence>
<evidence type="ECO:0000313" key="2">
    <source>
        <dbReference type="Proteomes" id="UP000473648"/>
    </source>
</evidence>
<name>A0A6L5GRT3_9FIRM</name>
<keyword evidence="2" id="KW-1185">Reference proteome</keyword>
<dbReference type="GO" id="GO:0046872">
    <property type="term" value="F:metal ion binding"/>
    <property type="evidence" value="ECO:0007669"/>
    <property type="project" value="InterPro"/>
</dbReference>
<protein>
    <submittedName>
        <fullName evidence="1">Metal-sensing transcriptional repressor</fullName>
    </submittedName>
</protein>
<dbReference type="PANTHER" id="PTHR33677">
    <property type="entry name" value="TRANSCRIPTIONAL REPRESSOR FRMR-RELATED"/>
    <property type="match status" value="1"/>
</dbReference>
<dbReference type="InterPro" id="IPR038390">
    <property type="entry name" value="Metal_Tscrpt_repr_sf"/>
</dbReference>
<organism evidence="1 2">
    <name type="scientific">Candidatus Pseudoramibacter fermentans</name>
    <dbReference type="NCBI Taxonomy" id="2594427"/>
    <lineage>
        <taxon>Bacteria</taxon>
        <taxon>Bacillati</taxon>
        <taxon>Bacillota</taxon>
        <taxon>Clostridia</taxon>
        <taxon>Eubacteriales</taxon>
        <taxon>Eubacteriaceae</taxon>
        <taxon>Pseudoramibacter</taxon>
    </lineage>
</organism>
<dbReference type="PANTHER" id="PTHR33677:SF3">
    <property type="entry name" value="COPPER-SENSING TRANSCRIPTIONAL REPRESSOR RICR"/>
    <property type="match status" value="1"/>
</dbReference>
<accession>A0A6L5GRT3</accession>
<dbReference type="InterPro" id="IPR003735">
    <property type="entry name" value="Metal_Tscrpt_repr"/>
</dbReference>
<reference evidence="1" key="1">
    <citation type="journal article" date="2020" name="Appl. Environ. Microbiol.">
        <title>Medium-Chain Fatty Acid Synthesis by 'Candidatus Weimeria bifida' gen. nov., sp. nov., and 'Candidatus Pseudoramibacter fermentans' sp. nov.</title>
        <authorList>
            <person name="Scarborough M.J."/>
            <person name="Myers K.S."/>
            <person name="Donohue T.J."/>
            <person name="Noguera D.R."/>
        </authorList>
    </citation>
    <scope>NUCLEOTIDE SEQUENCE</scope>
    <source>
        <strain evidence="1">EUB1.1</strain>
    </source>
</reference>
<proteinExistence type="predicted"/>
<dbReference type="EMBL" id="VOGB01000004">
    <property type="protein sequence ID" value="MQM72959.1"/>
    <property type="molecule type" value="Genomic_DNA"/>
</dbReference>